<gene>
    <name evidence="1" type="ORF">MEUPH1_LOCUS30135</name>
</gene>
<organism evidence="1 2">
    <name type="scientific">Macrosiphum euphorbiae</name>
    <name type="common">potato aphid</name>
    <dbReference type="NCBI Taxonomy" id="13131"/>
    <lineage>
        <taxon>Eukaryota</taxon>
        <taxon>Metazoa</taxon>
        <taxon>Ecdysozoa</taxon>
        <taxon>Arthropoda</taxon>
        <taxon>Hexapoda</taxon>
        <taxon>Insecta</taxon>
        <taxon>Pterygota</taxon>
        <taxon>Neoptera</taxon>
        <taxon>Paraneoptera</taxon>
        <taxon>Hemiptera</taxon>
        <taxon>Sternorrhyncha</taxon>
        <taxon>Aphidomorpha</taxon>
        <taxon>Aphidoidea</taxon>
        <taxon>Aphididae</taxon>
        <taxon>Macrosiphini</taxon>
        <taxon>Macrosiphum</taxon>
    </lineage>
</organism>
<proteinExistence type="predicted"/>
<dbReference type="EMBL" id="CARXXK010001577">
    <property type="protein sequence ID" value="CAI6376798.1"/>
    <property type="molecule type" value="Genomic_DNA"/>
</dbReference>
<protein>
    <submittedName>
        <fullName evidence="1">Uncharacterized protein</fullName>
    </submittedName>
</protein>
<keyword evidence="2" id="KW-1185">Reference proteome</keyword>
<dbReference type="Proteomes" id="UP001160148">
    <property type="component" value="Unassembled WGS sequence"/>
</dbReference>
<sequence length="99" mass="11693">MEQDKDYILPFEPSNWEKWKRSKIIFILSQNITKDTQKQAIILHRGGQELQDIFFGIPEHGNPPDGTTVFQHTVNLLDQHFIPKVNPVFGRHVFRKIRQ</sequence>
<accession>A0AAV0Y8N0</accession>
<reference evidence="1 2" key="1">
    <citation type="submission" date="2023-01" db="EMBL/GenBank/DDBJ databases">
        <authorList>
            <person name="Whitehead M."/>
        </authorList>
    </citation>
    <scope>NUCLEOTIDE SEQUENCE [LARGE SCALE GENOMIC DNA]</scope>
</reference>
<name>A0AAV0Y8N0_9HEMI</name>
<comment type="caution">
    <text evidence="1">The sequence shown here is derived from an EMBL/GenBank/DDBJ whole genome shotgun (WGS) entry which is preliminary data.</text>
</comment>
<dbReference type="AlphaFoldDB" id="A0AAV0Y8N0"/>
<evidence type="ECO:0000313" key="2">
    <source>
        <dbReference type="Proteomes" id="UP001160148"/>
    </source>
</evidence>
<evidence type="ECO:0000313" key="1">
    <source>
        <dbReference type="EMBL" id="CAI6376798.1"/>
    </source>
</evidence>